<feature type="transmembrane region" description="Helical" evidence="6">
    <location>
        <begin position="376"/>
        <end position="393"/>
    </location>
</feature>
<reference evidence="8" key="1">
    <citation type="journal article" date="2015" name="Nature">
        <title>Complex archaea that bridge the gap between prokaryotes and eukaryotes.</title>
        <authorList>
            <person name="Spang A."/>
            <person name="Saw J.H."/>
            <person name="Jorgensen S.L."/>
            <person name="Zaremba-Niedzwiedzka K."/>
            <person name="Martijn J."/>
            <person name="Lind A.E."/>
            <person name="van Eijk R."/>
            <person name="Schleper C."/>
            <person name="Guy L."/>
            <person name="Ettema T.J."/>
        </authorList>
    </citation>
    <scope>NUCLEOTIDE SEQUENCE</scope>
</reference>
<dbReference type="InterPro" id="IPR003918">
    <property type="entry name" value="NADH_UbQ_OxRdtase"/>
</dbReference>
<organism evidence="8">
    <name type="scientific">marine sediment metagenome</name>
    <dbReference type="NCBI Taxonomy" id="412755"/>
    <lineage>
        <taxon>unclassified sequences</taxon>
        <taxon>metagenomes</taxon>
        <taxon>ecological metagenomes</taxon>
    </lineage>
</organism>
<comment type="subcellular location">
    <subcellularLocation>
        <location evidence="1">Cell membrane</location>
        <topology evidence="1">Multi-pass membrane protein</topology>
    </subcellularLocation>
</comment>
<dbReference type="PANTHER" id="PTHR42703:SF1">
    <property type="entry name" value="NA(+)_H(+) ANTIPORTER SUBUNIT D1"/>
    <property type="match status" value="1"/>
</dbReference>
<evidence type="ECO:0000256" key="1">
    <source>
        <dbReference type="ARBA" id="ARBA00004651"/>
    </source>
</evidence>
<feature type="domain" description="NADH:quinone oxidoreductase/Mrp antiporter transmembrane" evidence="7">
    <location>
        <begin position="133"/>
        <end position="394"/>
    </location>
</feature>
<dbReference type="InterPro" id="IPR050586">
    <property type="entry name" value="CPA3_Na-H_Antiporter_D"/>
</dbReference>
<evidence type="ECO:0000256" key="4">
    <source>
        <dbReference type="ARBA" id="ARBA00022989"/>
    </source>
</evidence>
<name>A0A0F9HPK8_9ZZZZ</name>
<keyword evidence="2" id="KW-1003">Cell membrane</keyword>
<evidence type="ECO:0000256" key="2">
    <source>
        <dbReference type="ARBA" id="ARBA00022475"/>
    </source>
</evidence>
<proteinExistence type="predicted"/>
<protein>
    <recommendedName>
        <fullName evidence="7">NADH:quinone oxidoreductase/Mrp antiporter transmembrane domain-containing protein</fullName>
    </recommendedName>
</protein>
<feature type="transmembrane region" description="Helical" evidence="6">
    <location>
        <begin position="281"/>
        <end position="300"/>
    </location>
</feature>
<feature type="transmembrane region" description="Helical" evidence="6">
    <location>
        <begin position="135"/>
        <end position="153"/>
    </location>
</feature>
<evidence type="ECO:0000256" key="5">
    <source>
        <dbReference type="ARBA" id="ARBA00023136"/>
    </source>
</evidence>
<feature type="transmembrane region" description="Helical" evidence="6">
    <location>
        <begin position="307"/>
        <end position="326"/>
    </location>
</feature>
<keyword evidence="4 6" id="KW-1133">Transmembrane helix</keyword>
<keyword evidence="3 6" id="KW-0812">Transmembrane</keyword>
<feature type="transmembrane region" description="Helical" evidence="6">
    <location>
        <begin position="6"/>
        <end position="24"/>
    </location>
</feature>
<evidence type="ECO:0000256" key="3">
    <source>
        <dbReference type="ARBA" id="ARBA00022692"/>
    </source>
</evidence>
<feature type="transmembrane region" description="Helical" evidence="6">
    <location>
        <begin position="338"/>
        <end position="356"/>
    </location>
</feature>
<dbReference type="GO" id="GO:0008137">
    <property type="term" value="F:NADH dehydrogenase (ubiquinone) activity"/>
    <property type="evidence" value="ECO:0007669"/>
    <property type="project" value="InterPro"/>
</dbReference>
<evidence type="ECO:0000259" key="7">
    <source>
        <dbReference type="Pfam" id="PF00361"/>
    </source>
</evidence>
<dbReference type="GO" id="GO:0005886">
    <property type="term" value="C:plasma membrane"/>
    <property type="evidence" value="ECO:0007669"/>
    <property type="project" value="UniProtKB-SubCell"/>
</dbReference>
<sequence>MTEHFPILLVLVPLLTAVLIPLLARVHGSIPWMMTMLSSALAFLVSIALLLRVLSEGRISYWLGNWPPPWGIEYAVDYLNGFVLVVVSFIALMVAIYSRTSIEKEIRQFRHTAFYTLYMLLVAGLLGIVITGDIFNLYVFIEISSLAGYALIASGTREKALTASFNYLILGTIGATFLIMGVGLLYMVTGTLNMADLGERLPELYESRVVLTAFAFFSVGLSLKMALFPLHIWMPNAYTHAPSAVSAILAAISTKVGAYALIRIMFTVFDVEFATSVSYEMIFIILASAGILAGSILAIAQTNLKTMLAYSSVAQIGYIVLGAALINETALTGSIMHILNHALMKGALFLVAGAVVLRTGAEDISALRGLGRKMPFTMAAFTVASLSMIGVPLT</sequence>
<comment type="caution">
    <text evidence="8">The sequence shown here is derived from an EMBL/GenBank/DDBJ whole genome shotgun (WGS) entry which is preliminary data.</text>
</comment>
<feature type="transmembrane region" description="Helical" evidence="6">
    <location>
        <begin position="209"/>
        <end position="233"/>
    </location>
</feature>
<keyword evidence="5 6" id="KW-0472">Membrane</keyword>
<feature type="transmembrane region" description="Helical" evidence="6">
    <location>
        <begin position="36"/>
        <end position="55"/>
    </location>
</feature>
<feature type="transmembrane region" description="Helical" evidence="6">
    <location>
        <begin position="245"/>
        <end position="269"/>
    </location>
</feature>
<dbReference type="EMBL" id="LAZR01014498">
    <property type="protein sequence ID" value="KKM17236.1"/>
    <property type="molecule type" value="Genomic_DNA"/>
</dbReference>
<dbReference type="PRINTS" id="PR01437">
    <property type="entry name" value="NUOXDRDTASE4"/>
</dbReference>
<evidence type="ECO:0000313" key="8">
    <source>
        <dbReference type="EMBL" id="KKM17236.1"/>
    </source>
</evidence>
<feature type="transmembrane region" description="Helical" evidence="6">
    <location>
        <begin position="109"/>
        <end position="129"/>
    </location>
</feature>
<dbReference type="Pfam" id="PF00361">
    <property type="entry name" value="Proton_antipo_M"/>
    <property type="match status" value="1"/>
</dbReference>
<feature type="non-terminal residue" evidence="8">
    <location>
        <position position="394"/>
    </location>
</feature>
<feature type="transmembrane region" description="Helical" evidence="6">
    <location>
        <begin position="75"/>
        <end position="97"/>
    </location>
</feature>
<evidence type="ECO:0000256" key="6">
    <source>
        <dbReference type="SAM" id="Phobius"/>
    </source>
</evidence>
<dbReference type="InterPro" id="IPR001750">
    <property type="entry name" value="ND/Mrp_TM"/>
</dbReference>
<dbReference type="AlphaFoldDB" id="A0A0F9HPK8"/>
<accession>A0A0F9HPK8</accession>
<feature type="transmembrane region" description="Helical" evidence="6">
    <location>
        <begin position="165"/>
        <end position="189"/>
    </location>
</feature>
<gene>
    <name evidence="8" type="ORF">LCGC14_1677750</name>
</gene>
<dbReference type="GO" id="GO:0042773">
    <property type="term" value="P:ATP synthesis coupled electron transport"/>
    <property type="evidence" value="ECO:0007669"/>
    <property type="project" value="InterPro"/>
</dbReference>
<dbReference type="PANTHER" id="PTHR42703">
    <property type="entry name" value="NADH DEHYDROGENASE"/>
    <property type="match status" value="1"/>
</dbReference>